<dbReference type="PANTHER" id="PTHR38433:SF1">
    <property type="entry name" value="DUF1641 DOMAIN-CONTAINING PROTEIN"/>
    <property type="match status" value="1"/>
</dbReference>
<dbReference type="Proteomes" id="UP000275076">
    <property type="component" value="Unassembled WGS sequence"/>
</dbReference>
<sequence length="163" mass="18629">MAKAITQIDIEEKTEAEQKKQIHDDILNQIADNHDSIQTTLDIVEELQQAGILDMLKGLLRMREQIGSISIDKINQPSMHHLIKNSFHTIEFIGKVDPEELEKMMNGMINGMERLSKETEKTEDTGMWGLFKTMRDPHVLSALSYMTAFLNGFGEEMGKKETH</sequence>
<proteinExistence type="predicted"/>
<protein>
    <submittedName>
        <fullName evidence="1">DUF1641 domain-containing protein</fullName>
    </submittedName>
</protein>
<dbReference type="OrthoDB" id="147801at2"/>
<evidence type="ECO:0000313" key="1">
    <source>
        <dbReference type="EMBL" id="RSL32353.1"/>
    </source>
</evidence>
<name>A0A3R9Q2S3_9BACI</name>
<dbReference type="AlphaFoldDB" id="A0A3R9Q2S3"/>
<organism evidence="1 2">
    <name type="scientific">Salibacterium salarium</name>
    <dbReference type="NCBI Taxonomy" id="284579"/>
    <lineage>
        <taxon>Bacteria</taxon>
        <taxon>Bacillati</taxon>
        <taxon>Bacillota</taxon>
        <taxon>Bacilli</taxon>
        <taxon>Bacillales</taxon>
        <taxon>Bacillaceae</taxon>
    </lineage>
</organism>
<accession>A0A3R9Q2S3</accession>
<dbReference type="InterPro" id="IPR012440">
    <property type="entry name" value="DUF1641"/>
</dbReference>
<comment type="caution">
    <text evidence="1">The sequence shown here is derived from an EMBL/GenBank/DDBJ whole genome shotgun (WGS) entry which is preliminary data.</text>
</comment>
<dbReference type="RefSeq" id="WP_125556823.1">
    <property type="nucleotide sequence ID" value="NZ_RBVX01000015.1"/>
</dbReference>
<keyword evidence="2" id="KW-1185">Reference proteome</keyword>
<gene>
    <name evidence="1" type="ORF">D7Z54_15770</name>
</gene>
<dbReference type="PANTHER" id="PTHR38433">
    <property type="match status" value="1"/>
</dbReference>
<dbReference type="EMBL" id="RBVX01000015">
    <property type="protein sequence ID" value="RSL32353.1"/>
    <property type="molecule type" value="Genomic_DNA"/>
</dbReference>
<reference evidence="1 2" key="1">
    <citation type="submission" date="2018-10" db="EMBL/GenBank/DDBJ databases">
        <title>Draft genome sequence of Bacillus salarius IM0101, isolated from a hypersaline soil in Inner Mongolia, China.</title>
        <authorList>
            <person name="Yamprayoonswat W."/>
            <person name="Boonvisut S."/>
            <person name="Jumpathong W."/>
            <person name="Sittihan S."/>
            <person name="Ruangsuj P."/>
            <person name="Wanthongcharoen S."/>
            <person name="Thongpramul N."/>
            <person name="Pimmason S."/>
            <person name="Yu B."/>
            <person name="Yasawong M."/>
        </authorList>
    </citation>
    <scope>NUCLEOTIDE SEQUENCE [LARGE SCALE GENOMIC DNA]</scope>
    <source>
        <strain evidence="1 2">IM0101</strain>
    </source>
</reference>
<evidence type="ECO:0000313" key="2">
    <source>
        <dbReference type="Proteomes" id="UP000275076"/>
    </source>
</evidence>
<dbReference type="Pfam" id="PF07849">
    <property type="entry name" value="DUF1641"/>
    <property type="match status" value="1"/>
</dbReference>